<comment type="caution">
    <text evidence="1">The sequence shown here is derived from an EMBL/GenBank/DDBJ whole genome shotgun (WGS) entry which is preliminary data.</text>
</comment>
<dbReference type="InterPro" id="IPR005180">
    <property type="entry name" value="DUF302"/>
</dbReference>
<proteinExistence type="predicted"/>
<accession>A0A7X0ID61</accession>
<dbReference type="RefSeq" id="WP_184980595.1">
    <property type="nucleotide sequence ID" value="NZ_BAAALO010000005.1"/>
</dbReference>
<dbReference type="SUPFAM" id="SSF103247">
    <property type="entry name" value="TT1751-like"/>
    <property type="match status" value="1"/>
</dbReference>
<dbReference type="AlphaFoldDB" id="A0A7X0ID61"/>
<dbReference type="Proteomes" id="UP000555564">
    <property type="component" value="Unassembled WGS sequence"/>
</dbReference>
<evidence type="ECO:0000313" key="1">
    <source>
        <dbReference type="EMBL" id="MBB6473081.1"/>
    </source>
</evidence>
<reference evidence="1 2" key="1">
    <citation type="submission" date="2020-08" db="EMBL/GenBank/DDBJ databases">
        <title>Sequencing the genomes of 1000 actinobacteria strains.</title>
        <authorList>
            <person name="Klenk H.-P."/>
        </authorList>
    </citation>
    <scope>NUCLEOTIDE SEQUENCE [LARGE SCALE GENOMIC DNA]</scope>
    <source>
        <strain evidence="1 2">DSM 44936</strain>
    </source>
</reference>
<organism evidence="1 2">
    <name type="scientific">Sphaerisporangium rubeum</name>
    <dbReference type="NCBI Taxonomy" id="321317"/>
    <lineage>
        <taxon>Bacteria</taxon>
        <taxon>Bacillati</taxon>
        <taxon>Actinomycetota</taxon>
        <taxon>Actinomycetes</taxon>
        <taxon>Streptosporangiales</taxon>
        <taxon>Streptosporangiaceae</taxon>
        <taxon>Sphaerisporangium</taxon>
    </lineage>
</organism>
<protein>
    <recommendedName>
        <fullName evidence="3">DUF302 domain-containing protein</fullName>
    </recommendedName>
</protein>
<evidence type="ECO:0008006" key="3">
    <source>
        <dbReference type="Google" id="ProtNLM"/>
    </source>
</evidence>
<keyword evidence="2" id="KW-1185">Reference proteome</keyword>
<dbReference type="CDD" id="cd14797">
    <property type="entry name" value="DUF302"/>
    <property type="match status" value="1"/>
</dbReference>
<dbReference type="InterPro" id="IPR035923">
    <property type="entry name" value="TT1751-like_sf"/>
</dbReference>
<name>A0A7X0ID61_9ACTN</name>
<sequence length="177" mass="19562">MTRLGAVLEAVHEMCRLDIDVGLPFDVFRGRYEQAVPAVDGAALTRLISDGAGWDEVLRAAAANAPHGFMIYWSFDATPLMGLAGDHLRCVEYLMGNHTIAERMYRYEPGVMLYAPLRTVIHEDLQGTTWFSVDHPRAAFASFGDPRVTAVGAELDRKLAGLLEHLDVPVPGRLLRD</sequence>
<evidence type="ECO:0000313" key="2">
    <source>
        <dbReference type="Proteomes" id="UP000555564"/>
    </source>
</evidence>
<dbReference type="EMBL" id="JACHIU010000001">
    <property type="protein sequence ID" value="MBB6473081.1"/>
    <property type="molecule type" value="Genomic_DNA"/>
</dbReference>
<gene>
    <name evidence="1" type="ORF">BJ992_002512</name>
</gene>
<dbReference type="Gene3D" id="3.30.310.70">
    <property type="entry name" value="TT1751-like domain"/>
    <property type="match status" value="1"/>
</dbReference>